<comment type="pathway">
    <text evidence="1">Cell wall biogenesis; peptidoglycan biosynthesis.</text>
</comment>
<keyword evidence="3" id="KW-0328">Glycosyltransferase</keyword>
<evidence type="ECO:0000256" key="2">
    <source>
        <dbReference type="ARBA" id="ARBA00005992"/>
    </source>
</evidence>
<keyword evidence="7" id="KW-0961">Cell wall biogenesis/degradation</keyword>
<keyword evidence="4" id="KW-0808">Transferase</keyword>
<evidence type="ECO:0000256" key="5">
    <source>
        <dbReference type="ARBA" id="ARBA00022960"/>
    </source>
</evidence>
<evidence type="ECO:0000313" key="10">
    <source>
        <dbReference type="Proteomes" id="UP001206878"/>
    </source>
</evidence>
<keyword evidence="5" id="KW-0133">Cell shape</keyword>
<evidence type="ECO:0000256" key="7">
    <source>
        <dbReference type="ARBA" id="ARBA00023316"/>
    </source>
</evidence>
<evidence type="ECO:0000256" key="3">
    <source>
        <dbReference type="ARBA" id="ARBA00022676"/>
    </source>
</evidence>
<gene>
    <name evidence="9" type="ORF">NVV43_26430</name>
</gene>
<reference evidence="9" key="1">
    <citation type="submission" date="2022-07" db="EMBL/GenBank/DDBJ databases">
        <title>Diversity of ethanolamine utilization by human commensal Escherichia coli.</title>
        <authorList>
            <person name="Jubelin G."/>
        </authorList>
    </citation>
    <scope>NUCLEOTIDE SEQUENCE</scope>
    <source>
        <strain evidence="9">S1</strain>
    </source>
</reference>
<dbReference type="GO" id="GO:0071555">
    <property type="term" value="P:cell wall organization"/>
    <property type="evidence" value="ECO:0007669"/>
    <property type="project" value="UniProtKB-KW"/>
</dbReference>
<dbReference type="EMBL" id="JANPXH010000734">
    <property type="protein sequence ID" value="MCR6679033.1"/>
    <property type="molecule type" value="Genomic_DNA"/>
</dbReference>
<keyword evidence="6" id="KW-0573">Peptidoglycan synthesis</keyword>
<dbReference type="SUPFAM" id="SSF141523">
    <property type="entry name" value="L,D-transpeptidase catalytic domain-like"/>
    <property type="match status" value="1"/>
</dbReference>
<feature type="non-terminal residue" evidence="9">
    <location>
        <position position="85"/>
    </location>
</feature>
<accession>A0AAW5N0T2</accession>
<comment type="similarity">
    <text evidence="2">Belongs to the YkuD family.</text>
</comment>
<proteinExistence type="inferred from homology"/>
<feature type="domain" description="L,D-TPase catalytic" evidence="8">
    <location>
        <begin position="5"/>
        <end position="85"/>
    </location>
</feature>
<dbReference type="GO" id="GO:0008360">
    <property type="term" value="P:regulation of cell shape"/>
    <property type="evidence" value="ECO:0007669"/>
    <property type="project" value="UniProtKB-KW"/>
</dbReference>
<evidence type="ECO:0000256" key="4">
    <source>
        <dbReference type="ARBA" id="ARBA00022679"/>
    </source>
</evidence>
<dbReference type="PANTHER" id="PTHR41533">
    <property type="entry name" value="L,D-TRANSPEPTIDASE HI_1667-RELATED"/>
    <property type="match status" value="1"/>
</dbReference>
<dbReference type="PANTHER" id="PTHR41533:SF2">
    <property type="entry name" value="BLR7131 PROTEIN"/>
    <property type="match status" value="1"/>
</dbReference>
<comment type="caution">
    <text evidence="9">The sequence shown here is derived from an EMBL/GenBank/DDBJ whole genome shotgun (WGS) entry which is preliminary data.</text>
</comment>
<evidence type="ECO:0000256" key="1">
    <source>
        <dbReference type="ARBA" id="ARBA00004752"/>
    </source>
</evidence>
<dbReference type="GO" id="GO:0009252">
    <property type="term" value="P:peptidoglycan biosynthetic process"/>
    <property type="evidence" value="ECO:0007669"/>
    <property type="project" value="UniProtKB-KW"/>
</dbReference>
<dbReference type="Proteomes" id="UP001206878">
    <property type="component" value="Unassembled WGS sequence"/>
</dbReference>
<dbReference type="InterPro" id="IPR005490">
    <property type="entry name" value="LD_TPept_cat_dom"/>
</dbReference>
<evidence type="ECO:0000259" key="8">
    <source>
        <dbReference type="Pfam" id="PF03734"/>
    </source>
</evidence>
<dbReference type="GO" id="GO:0004180">
    <property type="term" value="F:carboxypeptidase activity"/>
    <property type="evidence" value="ECO:0007669"/>
    <property type="project" value="UniProtKB-ARBA"/>
</dbReference>
<name>A0AAW5N0T2_9ESCH</name>
<dbReference type="InterPro" id="IPR038063">
    <property type="entry name" value="Transpep_catalytic_dom"/>
</dbReference>
<dbReference type="AlphaFoldDB" id="A0AAW5N0T2"/>
<protein>
    <submittedName>
        <fullName evidence="9">L,D-transpeptidase family protein</fullName>
    </submittedName>
</protein>
<dbReference type="GO" id="GO:0016757">
    <property type="term" value="F:glycosyltransferase activity"/>
    <property type="evidence" value="ECO:0007669"/>
    <property type="project" value="UniProtKB-KW"/>
</dbReference>
<dbReference type="InterPro" id="IPR052905">
    <property type="entry name" value="LD-transpeptidase_YkuD-like"/>
</dbReference>
<organism evidence="9 10">
    <name type="scientific">Escherichia marmotae</name>
    <dbReference type="NCBI Taxonomy" id="1499973"/>
    <lineage>
        <taxon>Bacteria</taxon>
        <taxon>Pseudomonadati</taxon>
        <taxon>Pseudomonadota</taxon>
        <taxon>Gammaproteobacteria</taxon>
        <taxon>Enterobacterales</taxon>
        <taxon>Enterobacteriaceae</taxon>
        <taxon>Escherichia</taxon>
    </lineage>
</organism>
<dbReference type="Pfam" id="PF03734">
    <property type="entry name" value="YkuD"/>
    <property type="match status" value="1"/>
</dbReference>
<evidence type="ECO:0000256" key="6">
    <source>
        <dbReference type="ARBA" id="ARBA00022984"/>
    </source>
</evidence>
<sequence length="85" mass="9445">MATATGVILNPWWEVPPSISKEVAGKPGYVALKGADGKIQRWRQPPGPRNALGQIKFVMYNPHNIYLHDTTAKTLFDAKARAYSH</sequence>
<evidence type="ECO:0000313" key="9">
    <source>
        <dbReference type="EMBL" id="MCR6679033.1"/>
    </source>
</evidence>